<dbReference type="OrthoDB" id="5152284at2759"/>
<dbReference type="PANTHER" id="PTHR10039">
    <property type="entry name" value="AMELOGENIN"/>
    <property type="match status" value="1"/>
</dbReference>
<sequence length="311" mass="34759">MLRGKAVDELAARADGSAIWIRIAVEYIGKLRIKNHMGLEGALEHLPSSKALAELYSKLFDKTCSDIAENKELLQRALETLAIAQRPLTSEELAHAVFINSEDGNITTLSELEELAHSVDLFGLARPFVSATNVGDGKDPQLSLVHQSLKELILQAPPSNWCSTEKPSRRQQIVERMMELNGLLLGRCVKYLLFKECEEASLFSRFETSSDDAELLTIGSVFDDDGDQGPTDIALTGSKPSQDFNPFERGFGRFFTYAASYWTCHFSNVSPERRPVLRLVKSLKPHGDFQFMAEKTDHVKRNESVRGKRPS</sequence>
<dbReference type="AlphaFoldDB" id="A0A428QA80"/>
<proteinExistence type="predicted"/>
<dbReference type="STRING" id="1325734.A0A428QA80"/>
<keyword evidence="2" id="KW-1185">Reference proteome</keyword>
<evidence type="ECO:0000313" key="2">
    <source>
        <dbReference type="Proteomes" id="UP000288168"/>
    </source>
</evidence>
<reference evidence="1 2" key="1">
    <citation type="submission" date="2017-06" db="EMBL/GenBank/DDBJ databases">
        <title>Comparative genomic analysis of Ambrosia Fusariam Clade fungi.</title>
        <authorList>
            <person name="Stajich J.E."/>
            <person name="Carrillo J."/>
            <person name="Kijimoto T."/>
            <person name="Eskalen A."/>
            <person name="O'Donnell K."/>
            <person name="Kasson M."/>
        </authorList>
    </citation>
    <scope>NUCLEOTIDE SEQUENCE [LARGE SCALE GENOMIC DNA]</scope>
    <source>
        <strain evidence="1 2">NRRL62584</strain>
    </source>
</reference>
<name>A0A428QA80_9HYPO</name>
<protein>
    <submittedName>
        <fullName evidence="1">Uncharacterized protein</fullName>
    </submittedName>
</protein>
<dbReference type="EMBL" id="NKCI01000046">
    <property type="protein sequence ID" value="RSL62187.1"/>
    <property type="molecule type" value="Genomic_DNA"/>
</dbReference>
<evidence type="ECO:0000313" key="1">
    <source>
        <dbReference type="EMBL" id="RSL62187.1"/>
    </source>
</evidence>
<comment type="caution">
    <text evidence="1">The sequence shown here is derived from an EMBL/GenBank/DDBJ whole genome shotgun (WGS) entry which is preliminary data.</text>
</comment>
<organism evidence="1 2">
    <name type="scientific">Fusarium duplospermum</name>
    <dbReference type="NCBI Taxonomy" id="1325734"/>
    <lineage>
        <taxon>Eukaryota</taxon>
        <taxon>Fungi</taxon>
        <taxon>Dikarya</taxon>
        <taxon>Ascomycota</taxon>
        <taxon>Pezizomycotina</taxon>
        <taxon>Sordariomycetes</taxon>
        <taxon>Hypocreomycetidae</taxon>
        <taxon>Hypocreales</taxon>
        <taxon>Nectriaceae</taxon>
        <taxon>Fusarium</taxon>
        <taxon>Fusarium solani species complex</taxon>
    </lineage>
</organism>
<gene>
    <name evidence="1" type="ORF">CEP54_005851</name>
</gene>
<dbReference type="Proteomes" id="UP000288168">
    <property type="component" value="Unassembled WGS sequence"/>
</dbReference>
<accession>A0A428QA80</accession>
<dbReference type="PANTHER" id="PTHR10039:SF10">
    <property type="entry name" value="NACHT DOMAIN-CONTAINING PROTEIN"/>
    <property type="match status" value="1"/>
</dbReference>